<dbReference type="EMBL" id="NMQW01000070">
    <property type="protein sequence ID" value="OXM82504.1"/>
    <property type="molecule type" value="Genomic_DNA"/>
</dbReference>
<feature type="domain" description="HTH merR-type" evidence="1">
    <location>
        <begin position="7"/>
        <end position="74"/>
    </location>
</feature>
<evidence type="ECO:0000313" key="2">
    <source>
        <dbReference type="EMBL" id="OXM82504.1"/>
    </source>
</evidence>
<evidence type="ECO:0000259" key="1">
    <source>
        <dbReference type="Pfam" id="PF13411"/>
    </source>
</evidence>
<keyword evidence="3" id="KW-1185">Reference proteome</keyword>
<sequence length="109" mass="12847">MNNEKTYSMSELIALLRRNKGQIRYVIDTFRDFVEIHGEQHRTRYSQKTFELLGKVLKMKDRGMSINEIRATFDKTNEAEHVPSESILEAFLKNPKISITVDVNIRFVR</sequence>
<dbReference type="InterPro" id="IPR000551">
    <property type="entry name" value="MerR-type_HTH_dom"/>
</dbReference>
<dbReference type="GO" id="GO:0003677">
    <property type="term" value="F:DNA binding"/>
    <property type="evidence" value="ECO:0007669"/>
    <property type="project" value="InterPro"/>
</dbReference>
<dbReference type="AlphaFoldDB" id="A0A229UGI0"/>
<reference evidence="2 3" key="1">
    <citation type="submission" date="2017-07" db="EMBL/GenBank/DDBJ databases">
        <title>Genome sequencing and assembly of Paenibacillus rigui.</title>
        <authorList>
            <person name="Mayilraj S."/>
        </authorList>
    </citation>
    <scope>NUCLEOTIDE SEQUENCE [LARGE SCALE GENOMIC DNA]</scope>
    <source>
        <strain evidence="2 3">JCM 16352</strain>
    </source>
</reference>
<accession>A0A229UGI0</accession>
<organism evidence="2 3">
    <name type="scientific">Paenibacillus rigui</name>
    <dbReference type="NCBI Taxonomy" id="554312"/>
    <lineage>
        <taxon>Bacteria</taxon>
        <taxon>Bacillati</taxon>
        <taxon>Bacillota</taxon>
        <taxon>Bacilli</taxon>
        <taxon>Bacillales</taxon>
        <taxon>Paenibacillaceae</taxon>
        <taxon>Paenibacillus</taxon>
    </lineage>
</organism>
<comment type="caution">
    <text evidence="2">The sequence shown here is derived from an EMBL/GenBank/DDBJ whole genome shotgun (WGS) entry which is preliminary data.</text>
</comment>
<dbReference type="Gene3D" id="1.10.1660.10">
    <property type="match status" value="1"/>
</dbReference>
<dbReference type="Pfam" id="PF13411">
    <property type="entry name" value="MerR_1"/>
    <property type="match status" value="1"/>
</dbReference>
<evidence type="ECO:0000313" key="3">
    <source>
        <dbReference type="Proteomes" id="UP000215509"/>
    </source>
</evidence>
<name>A0A229UGI0_9BACL</name>
<dbReference type="RefSeq" id="WP_094018668.1">
    <property type="nucleotide sequence ID" value="NZ_NMQW01000070.1"/>
</dbReference>
<dbReference type="GO" id="GO:0006355">
    <property type="term" value="P:regulation of DNA-templated transcription"/>
    <property type="evidence" value="ECO:0007669"/>
    <property type="project" value="InterPro"/>
</dbReference>
<dbReference type="InterPro" id="IPR009061">
    <property type="entry name" value="DNA-bd_dom_put_sf"/>
</dbReference>
<dbReference type="SUPFAM" id="SSF46955">
    <property type="entry name" value="Putative DNA-binding domain"/>
    <property type="match status" value="1"/>
</dbReference>
<proteinExistence type="predicted"/>
<protein>
    <recommendedName>
        <fullName evidence="1">HTH merR-type domain-containing protein</fullName>
    </recommendedName>
</protein>
<gene>
    <name evidence="2" type="ORF">CF651_30660</name>
</gene>
<dbReference type="Proteomes" id="UP000215509">
    <property type="component" value="Unassembled WGS sequence"/>
</dbReference>